<keyword evidence="8" id="KW-0813">Transport</keyword>
<dbReference type="SUPFAM" id="SSF81665">
    <property type="entry name" value="Calcium ATPase, transmembrane domain M"/>
    <property type="match status" value="1"/>
</dbReference>
<dbReference type="PROSITE" id="PS01229">
    <property type="entry name" value="COF_2"/>
    <property type="match status" value="1"/>
</dbReference>
<dbReference type="Gene3D" id="3.40.1110.10">
    <property type="entry name" value="Calcium-transporting ATPase, cytoplasmic domain N"/>
    <property type="match status" value="1"/>
</dbReference>
<dbReference type="SFLD" id="SFLDG00002">
    <property type="entry name" value="C1.7:_P-type_atpase_like"/>
    <property type="match status" value="1"/>
</dbReference>
<evidence type="ECO:0000313" key="14">
    <source>
        <dbReference type="EMBL" id="ADO66976.1"/>
    </source>
</evidence>
<keyword evidence="3" id="KW-0104">Cadmium</keyword>
<dbReference type="FunFam" id="2.70.150.10:FF:000002">
    <property type="entry name" value="Copper-transporting ATPase 1, putative"/>
    <property type="match status" value="1"/>
</dbReference>
<evidence type="ECO:0000256" key="6">
    <source>
        <dbReference type="ARBA" id="ARBA00022967"/>
    </source>
</evidence>
<proteinExistence type="inferred from homology"/>
<keyword evidence="6" id="KW-1278">Translocase</keyword>
<dbReference type="NCBIfam" id="TIGR01511">
    <property type="entry name" value="ATPase-IB1_Cu"/>
    <property type="match status" value="1"/>
</dbReference>
<dbReference type="InterPro" id="IPR023298">
    <property type="entry name" value="ATPase_P-typ_TM_dom_sf"/>
</dbReference>
<protein>
    <recommendedName>
        <fullName evidence="10">Cd(2+)-exporting ATPase</fullName>
        <ecNumber evidence="10">7.2.2.21</ecNumber>
    </recommendedName>
</protein>
<dbReference type="InterPro" id="IPR059000">
    <property type="entry name" value="ATPase_P-type_domA"/>
</dbReference>
<comment type="subcellular location">
    <subcellularLocation>
        <location evidence="1">Cell membrane</location>
        <topology evidence="1">Multi-pass membrane protein</topology>
    </subcellularLocation>
</comment>
<dbReference type="Gene3D" id="3.40.50.1000">
    <property type="entry name" value="HAD superfamily/HAD-like"/>
    <property type="match status" value="1"/>
</dbReference>
<evidence type="ECO:0000259" key="13">
    <source>
        <dbReference type="Pfam" id="PF00122"/>
    </source>
</evidence>
<dbReference type="InterPro" id="IPR018303">
    <property type="entry name" value="ATPase_P-typ_P_site"/>
</dbReference>
<feature type="transmembrane region" description="Helical" evidence="12">
    <location>
        <begin position="26"/>
        <end position="45"/>
    </location>
</feature>
<dbReference type="SUPFAM" id="SSF56784">
    <property type="entry name" value="HAD-like"/>
    <property type="match status" value="1"/>
</dbReference>
<dbReference type="NCBIfam" id="TIGR01525">
    <property type="entry name" value="ATPase-IB_hvy"/>
    <property type="match status" value="1"/>
</dbReference>
<dbReference type="InterPro" id="IPR001757">
    <property type="entry name" value="P_typ_ATPase"/>
</dbReference>
<dbReference type="GO" id="GO:0046872">
    <property type="term" value="F:metal ion binding"/>
    <property type="evidence" value="ECO:0007669"/>
    <property type="project" value="UniProtKB-KW"/>
</dbReference>
<keyword evidence="12" id="KW-0067">ATP-binding</keyword>
<keyword evidence="8" id="KW-0406">Ion transport</keyword>
<sequence length="649" mass="69696">MCLSIKEKLDLEGKSMQQYILSKKNVITVISGLLIVLGFFSHFVLENVGLSEWSLIIASVFGITPIAIQAFQAMKVKVISIDVLVSIAAIGALFIQNYEESAIVTFLFLFGHYLEQRTLNQTRSAIKELTEMAPESALKQMDNGEFEEVEVDDIDEGDILLVKTGAKVPVDGIVLTGEGHINEASITGEAVPVNKLADAEVFAGTILENGTIQIRSDRVGEDTTFGKIIELVEEAQDSKSEAERFIDRFSKYYTPAVLVLAIVVWAFSQNIELAITILVLGCPGALVIGVPVSNVAGIGNGARNGVLLKGSEVIQDFSNVDTIVFDKTGTLTVGNPTVAATELYEKDPAETLGYLASVERESDHPLAKAVLNQIGETNFYPVEGTEVVKGGGIVSSVAGHRVAVGNVALMEKENVTLSKKVQKDVKRFEQQGNSLVLTAVDGELKVLMGIRDQVRPGVKANLQELKDLGVKNLVVLSGDNQGTVDVVAGELGLTEAHGHMLPEDKSAYIGKLQKRGQIVAFVGDGVNDSPSLALADIGIAMGSGTDVAIETSDVVLMNSNFSNLPHALGLVKATANNMKQNIVISIGVVLVLLTSVFFSEWMNMSIGMLVHEGSILVVIFNGMRLMKYKLKGRKEQKEVSAPAEKVKIS</sequence>
<feature type="domain" description="P-type ATPase A" evidence="13">
    <location>
        <begin position="132"/>
        <end position="233"/>
    </location>
</feature>
<dbReference type="InterPro" id="IPR008250">
    <property type="entry name" value="ATPase_P-typ_transduc_dom_A_sf"/>
</dbReference>
<dbReference type="Pfam" id="PF00702">
    <property type="entry name" value="Hydrolase"/>
    <property type="match status" value="1"/>
</dbReference>
<dbReference type="PANTHER" id="PTHR48085:SF5">
    <property type="entry name" value="CADMIUM_ZINC-TRANSPORTING ATPASE HMA4-RELATED"/>
    <property type="match status" value="1"/>
</dbReference>
<organism evidence="14">
    <name type="scientific">Enterococcus faecium</name>
    <name type="common">Streptococcus faecium</name>
    <dbReference type="NCBI Taxonomy" id="1352"/>
    <lineage>
        <taxon>Bacteria</taxon>
        <taxon>Bacillati</taxon>
        <taxon>Bacillota</taxon>
        <taxon>Bacilli</taxon>
        <taxon>Lactobacillales</taxon>
        <taxon>Enterococcaceae</taxon>
        <taxon>Enterococcus</taxon>
    </lineage>
</organism>
<evidence type="ECO:0000256" key="12">
    <source>
        <dbReference type="RuleBase" id="RU362081"/>
    </source>
</evidence>
<dbReference type="CDD" id="cd02079">
    <property type="entry name" value="P-type_ATPase_HM"/>
    <property type="match status" value="1"/>
</dbReference>
<dbReference type="EMBL" id="HM565218">
    <property type="protein sequence ID" value="ADO66976.1"/>
    <property type="molecule type" value="Genomic_DNA"/>
</dbReference>
<keyword evidence="12" id="KW-0547">Nucleotide-binding</keyword>
<dbReference type="SUPFAM" id="SSF81653">
    <property type="entry name" value="Calcium ATPase, transduction domain A"/>
    <property type="match status" value="1"/>
</dbReference>
<dbReference type="PANTHER" id="PTHR48085">
    <property type="entry name" value="CADMIUM/ZINC-TRANSPORTING ATPASE HMA2-RELATED"/>
    <property type="match status" value="1"/>
</dbReference>
<accession>E3USZ9</accession>
<dbReference type="InterPro" id="IPR051014">
    <property type="entry name" value="Cation_Transport_ATPase_IB"/>
</dbReference>
<feature type="transmembrane region" description="Helical" evidence="12">
    <location>
        <begin position="273"/>
        <end position="293"/>
    </location>
</feature>
<evidence type="ECO:0000256" key="5">
    <source>
        <dbReference type="ARBA" id="ARBA00022723"/>
    </source>
</evidence>
<keyword evidence="14" id="KW-0614">Plasmid</keyword>
<dbReference type="PRINTS" id="PR00119">
    <property type="entry name" value="CATATPASE"/>
</dbReference>
<keyword evidence="12" id="KW-1003">Cell membrane</keyword>
<feature type="transmembrane region" description="Helical" evidence="12">
    <location>
        <begin position="604"/>
        <end position="623"/>
    </location>
</feature>
<dbReference type="InterPro" id="IPR023214">
    <property type="entry name" value="HAD_sf"/>
</dbReference>
<dbReference type="AlphaFoldDB" id="E3USZ9"/>
<name>E3USZ9_ENTFC</name>
<reference evidence="14" key="1">
    <citation type="journal article" date="2011" name="Int. J. Med. Microbiol.">
        <title>A multiresistance megaplasmid pLG1 bearing a hylEfm genomic island in hospital Enterococcus faecium isolates.</title>
        <authorList>
            <person name="Laverde Gomez J.A."/>
            <person name="van Schaik W."/>
            <person name="Freitas A.R."/>
            <person name="Coque T.M."/>
            <person name="Weaver K.E."/>
            <person name="Francia M.V."/>
            <person name="Witte W."/>
            <person name="Werner G."/>
        </authorList>
    </citation>
    <scope>NUCLEOTIDE SEQUENCE</scope>
    <source>
        <strain evidence="14">64/3xUW2774</strain>
        <plasmid evidence="14">pLG1</plasmid>
    </source>
</reference>
<geneLocation type="plasmid" evidence="14">
    <name>pLG1</name>
</geneLocation>
<feature type="transmembrane region" description="Helical" evidence="12">
    <location>
        <begin position="249"/>
        <end position="267"/>
    </location>
</feature>
<dbReference type="InterPro" id="IPR036412">
    <property type="entry name" value="HAD-like_sf"/>
</dbReference>
<evidence type="ECO:0000256" key="9">
    <source>
        <dbReference type="ARBA" id="ARBA00023136"/>
    </source>
</evidence>
<feature type="transmembrane region" description="Helical" evidence="12">
    <location>
        <begin position="582"/>
        <end position="598"/>
    </location>
</feature>
<dbReference type="InterPro" id="IPR044492">
    <property type="entry name" value="P_typ_ATPase_HD_dom"/>
</dbReference>
<dbReference type="InterPro" id="IPR023299">
    <property type="entry name" value="ATPase_P-typ_cyto_dom_N"/>
</dbReference>
<evidence type="ECO:0000256" key="11">
    <source>
        <dbReference type="ARBA" id="ARBA00049338"/>
    </source>
</evidence>
<evidence type="ECO:0000256" key="1">
    <source>
        <dbReference type="ARBA" id="ARBA00004651"/>
    </source>
</evidence>
<dbReference type="PROSITE" id="PS00154">
    <property type="entry name" value="ATPASE_E1_E2"/>
    <property type="match status" value="1"/>
</dbReference>
<dbReference type="GO" id="GO:0008551">
    <property type="term" value="F:P-type cadmium transporter activity"/>
    <property type="evidence" value="ECO:0007669"/>
    <property type="project" value="UniProtKB-EC"/>
</dbReference>
<evidence type="ECO:0000256" key="8">
    <source>
        <dbReference type="ARBA" id="ARBA00023065"/>
    </source>
</evidence>
<gene>
    <name evidence="14" type="ORF">pLG1-0222</name>
</gene>
<evidence type="ECO:0000256" key="10">
    <source>
        <dbReference type="ARBA" id="ARBA00039103"/>
    </source>
</evidence>
<keyword evidence="5 12" id="KW-0479">Metal-binding</keyword>
<evidence type="ECO:0000256" key="3">
    <source>
        <dbReference type="ARBA" id="ARBA00022539"/>
    </source>
</evidence>
<comment type="catalytic activity">
    <reaction evidence="11">
        <text>Cd(2+)(in) + ATP + H2O = Cd(2+)(out) + ADP + phosphate + H(+)</text>
        <dbReference type="Rhea" id="RHEA:12132"/>
        <dbReference type="ChEBI" id="CHEBI:15377"/>
        <dbReference type="ChEBI" id="CHEBI:15378"/>
        <dbReference type="ChEBI" id="CHEBI:30616"/>
        <dbReference type="ChEBI" id="CHEBI:43474"/>
        <dbReference type="ChEBI" id="CHEBI:48775"/>
        <dbReference type="ChEBI" id="CHEBI:456216"/>
        <dbReference type="EC" id="7.2.2.21"/>
    </reaction>
</comment>
<comment type="similarity">
    <text evidence="2 12">Belongs to the cation transport ATPase (P-type) (TC 3.A.3) family. Type IB subfamily.</text>
</comment>
<evidence type="ECO:0000256" key="2">
    <source>
        <dbReference type="ARBA" id="ARBA00006024"/>
    </source>
</evidence>
<dbReference type="Gene3D" id="2.70.150.10">
    <property type="entry name" value="Calcium-transporting ATPase, cytoplasmic transduction domain A"/>
    <property type="match status" value="1"/>
</dbReference>
<dbReference type="Pfam" id="PF00122">
    <property type="entry name" value="E1-E2_ATPase"/>
    <property type="match status" value="1"/>
</dbReference>
<dbReference type="SFLD" id="SFLDS00003">
    <property type="entry name" value="Haloacid_Dehalogenase"/>
    <property type="match status" value="1"/>
</dbReference>
<feature type="transmembrane region" description="Helical" evidence="12">
    <location>
        <begin position="51"/>
        <end position="71"/>
    </location>
</feature>
<dbReference type="GO" id="GO:0005524">
    <property type="term" value="F:ATP binding"/>
    <property type="evidence" value="ECO:0007669"/>
    <property type="project" value="UniProtKB-UniRule"/>
</dbReference>
<dbReference type="GO" id="GO:0005886">
    <property type="term" value="C:plasma membrane"/>
    <property type="evidence" value="ECO:0007669"/>
    <property type="project" value="UniProtKB-SubCell"/>
</dbReference>
<dbReference type="GO" id="GO:0016887">
    <property type="term" value="F:ATP hydrolysis activity"/>
    <property type="evidence" value="ECO:0007669"/>
    <property type="project" value="InterPro"/>
</dbReference>
<dbReference type="NCBIfam" id="TIGR01494">
    <property type="entry name" value="ATPase_P-type"/>
    <property type="match status" value="1"/>
</dbReference>
<dbReference type="EC" id="7.2.2.21" evidence="10"/>
<keyword evidence="4 12" id="KW-0812">Transmembrane</keyword>
<evidence type="ECO:0000256" key="4">
    <source>
        <dbReference type="ARBA" id="ARBA00022692"/>
    </source>
</evidence>
<dbReference type="InterPro" id="IPR027256">
    <property type="entry name" value="P-typ_ATPase_IB"/>
</dbReference>
<evidence type="ECO:0000256" key="7">
    <source>
        <dbReference type="ARBA" id="ARBA00022989"/>
    </source>
</evidence>
<keyword evidence="9 12" id="KW-0472">Membrane</keyword>
<keyword evidence="7 12" id="KW-1133">Transmembrane helix</keyword>
<dbReference type="SFLD" id="SFLDF00027">
    <property type="entry name" value="p-type_atpase"/>
    <property type="match status" value="1"/>
</dbReference>